<dbReference type="EMBL" id="MN739303">
    <property type="protein sequence ID" value="QHS97768.1"/>
    <property type="molecule type" value="Genomic_DNA"/>
</dbReference>
<proteinExistence type="predicted"/>
<organism evidence="4">
    <name type="scientific">viral metagenome</name>
    <dbReference type="NCBI Taxonomy" id="1070528"/>
    <lineage>
        <taxon>unclassified sequences</taxon>
        <taxon>metagenomes</taxon>
        <taxon>organismal metagenomes</taxon>
    </lineage>
</organism>
<dbReference type="Pfam" id="PF01467">
    <property type="entry name" value="CTP_transf_like"/>
    <property type="match status" value="1"/>
</dbReference>
<accession>A0A6C0C281</accession>
<dbReference type="InterPro" id="IPR014729">
    <property type="entry name" value="Rossmann-like_a/b/a_fold"/>
</dbReference>
<dbReference type="GO" id="GO:0016779">
    <property type="term" value="F:nucleotidyltransferase activity"/>
    <property type="evidence" value="ECO:0007669"/>
    <property type="project" value="UniProtKB-KW"/>
</dbReference>
<protein>
    <recommendedName>
        <fullName evidence="3">Cytidyltransferase-like domain-containing protein</fullName>
    </recommendedName>
</protein>
<feature type="domain" description="Cytidyltransferase-like" evidence="3">
    <location>
        <begin position="130"/>
        <end position="256"/>
    </location>
</feature>
<dbReference type="InterPro" id="IPR004821">
    <property type="entry name" value="Cyt_trans-like"/>
</dbReference>
<reference evidence="4" key="1">
    <citation type="journal article" date="2020" name="Nature">
        <title>Giant virus diversity and host interactions through global metagenomics.</title>
        <authorList>
            <person name="Schulz F."/>
            <person name="Roux S."/>
            <person name="Paez-Espino D."/>
            <person name="Jungbluth S."/>
            <person name="Walsh D.A."/>
            <person name="Denef V.J."/>
            <person name="McMahon K.D."/>
            <person name="Konstantinidis K.T."/>
            <person name="Eloe-Fadrosh E.A."/>
            <person name="Kyrpides N.C."/>
            <person name="Woyke T."/>
        </authorList>
    </citation>
    <scope>NUCLEOTIDE SEQUENCE</scope>
    <source>
        <strain evidence="4">GVMAG-M-3300020182-33</strain>
    </source>
</reference>
<evidence type="ECO:0000256" key="2">
    <source>
        <dbReference type="ARBA" id="ARBA00022695"/>
    </source>
</evidence>
<dbReference type="SUPFAM" id="SSF52374">
    <property type="entry name" value="Nucleotidylyl transferase"/>
    <property type="match status" value="1"/>
</dbReference>
<dbReference type="PANTHER" id="PTHR43793:SF1">
    <property type="entry name" value="FAD SYNTHASE"/>
    <property type="match status" value="1"/>
</dbReference>
<name>A0A6C0C281_9ZZZZ</name>
<keyword evidence="2" id="KW-0548">Nucleotidyltransferase</keyword>
<dbReference type="AlphaFoldDB" id="A0A6C0C281"/>
<evidence type="ECO:0000256" key="1">
    <source>
        <dbReference type="ARBA" id="ARBA00022679"/>
    </source>
</evidence>
<dbReference type="Gene3D" id="3.40.50.620">
    <property type="entry name" value="HUPs"/>
    <property type="match status" value="1"/>
</dbReference>
<evidence type="ECO:0000313" key="4">
    <source>
        <dbReference type="EMBL" id="QHS97768.1"/>
    </source>
</evidence>
<dbReference type="PANTHER" id="PTHR43793">
    <property type="entry name" value="FAD SYNTHASE"/>
    <property type="match status" value="1"/>
</dbReference>
<dbReference type="NCBIfam" id="TIGR00125">
    <property type="entry name" value="cyt_tran_rel"/>
    <property type="match status" value="1"/>
</dbReference>
<sequence>MTELSWMIDLNHKNVVDEIIKLKTSLDDNKYLDIYVTVDPIAMTVLYKHGLVSVLQIAGLKKVAIRFLHMEQSETQLSKQTKEPQRVHCIDRRSKPAFDAQVERPTSIPWSACNSDAPIRLWKLKDVAVTFGVFDLLHLGHIRLIQTLKHHGNHIVVFIQRDAAVIRTKGRPSIYNEDARLIMIESLKGVDEVYLYNDVYETITQNVLFEGMGTLVQGEDQNNDSFCRAEEFLSSKDFSIVRAQRTPDISTSTIRKHVKRSE</sequence>
<dbReference type="InterPro" id="IPR050385">
    <property type="entry name" value="Archaeal_FAD_synthase"/>
</dbReference>
<evidence type="ECO:0000259" key="3">
    <source>
        <dbReference type="Pfam" id="PF01467"/>
    </source>
</evidence>
<keyword evidence="1" id="KW-0808">Transferase</keyword>